<name>A0A5B0Q6Q1_PUCGR</name>
<reference evidence="2 3" key="1">
    <citation type="submission" date="2019-05" db="EMBL/GenBank/DDBJ databases">
        <title>Emergence of the Ug99 lineage of the wheat stem rust pathogen through somatic hybridization.</title>
        <authorList>
            <person name="Li F."/>
            <person name="Upadhyaya N.M."/>
            <person name="Sperschneider J."/>
            <person name="Matny O."/>
            <person name="Nguyen-Phuc H."/>
            <person name="Mago R."/>
            <person name="Raley C."/>
            <person name="Miller M.E."/>
            <person name="Silverstein K.A.T."/>
            <person name="Henningsen E."/>
            <person name="Hirsch C.D."/>
            <person name="Visser B."/>
            <person name="Pretorius Z.A."/>
            <person name="Steffenson B.J."/>
            <person name="Schwessinger B."/>
            <person name="Dodds P.N."/>
            <person name="Figueroa M."/>
        </authorList>
    </citation>
    <scope>NUCLEOTIDE SEQUENCE [LARGE SCALE GENOMIC DNA]</scope>
    <source>
        <strain evidence="2">21-0</strain>
    </source>
</reference>
<comment type="caution">
    <text evidence="2">The sequence shown here is derived from an EMBL/GenBank/DDBJ whole genome shotgun (WGS) entry which is preliminary data.</text>
</comment>
<feature type="region of interest" description="Disordered" evidence="1">
    <location>
        <begin position="144"/>
        <end position="195"/>
    </location>
</feature>
<feature type="compositionally biased region" description="Basic and acidic residues" evidence="1">
    <location>
        <begin position="182"/>
        <end position="195"/>
    </location>
</feature>
<dbReference type="Proteomes" id="UP000324748">
    <property type="component" value="Unassembled WGS sequence"/>
</dbReference>
<organism evidence="2 3">
    <name type="scientific">Puccinia graminis f. sp. tritici</name>
    <dbReference type="NCBI Taxonomy" id="56615"/>
    <lineage>
        <taxon>Eukaryota</taxon>
        <taxon>Fungi</taxon>
        <taxon>Dikarya</taxon>
        <taxon>Basidiomycota</taxon>
        <taxon>Pucciniomycotina</taxon>
        <taxon>Pucciniomycetes</taxon>
        <taxon>Pucciniales</taxon>
        <taxon>Pucciniaceae</taxon>
        <taxon>Puccinia</taxon>
    </lineage>
</organism>
<dbReference type="EMBL" id="VSWC01000028">
    <property type="protein sequence ID" value="KAA1108868.1"/>
    <property type="molecule type" value="Genomic_DNA"/>
</dbReference>
<feature type="region of interest" description="Disordered" evidence="1">
    <location>
        <begin position="210"/>
        <end position="229"/>
    </location>
</feature>
<evidence type="ECO:0000256" key="1">
    <source>
        <dbReference type="SAM" id="MobiDB-lite"/>
    </source>
</evidence>
<feature type="compositionally biased region" description="Polar residues" evidence="1">
    <location>
        <begin position="269"/>
        <end position="278"/>
    </location>
</feature>
<proteinExistence type="predicted"/>
<protein>
    <recommendedName>
        <fullName evidence="4">ATP-dependent DNA helicase sgs1</fullName>
    </recommendedName>
</protein>
<evidence type="ECO:0008006" key="4">
    <source>
        <dbReference type="Google" id="ProtNLM"/>
    </source>
</evidence>
<evidence type="ECO:0000313" key="2">
    <source>
        <dbReference type="EMBL" id="KAA1108868.1"/>
    </source>
</evidence>
<feature type="compositionally biased region" description="Basic and acidic residues" evidence="1">
    <location>
        <begin position="144"/>
        <end position="157"/>
    </location>
</feature>
<accession>A0A5B0Q6Q1</accession>
<gene>
    <name evidence="2" type="ORF">PGT21_027903</name>
</gene>
<keyword evidence="3" id="KW-1185">Reference proteome</keyword>
<dbReference type="AlphaFoldDB" id="A0A5B0Q6Q1"/>
<feature type="region of interest" description="Disordered" evidence="1">
    <location>
        <begin position="240"/>
        <end position="278"/>
    </location>
</feature>
<sequence length="278" mass="32072">MDLNRLAWNIDNGKWMVATEDFVWEGKKLGVRNQQGLAHSSLMIGVVFVRRTELSPVLLDFAGSLVEKFVDFFWEKYPEAASFLPEHLFGLDEATNIARHIPDIDSPKDLLNDTRGNPVNGQLELLYESVVEFHQGVVFHNHLNAEEEKRRQKDIEKKMKRRQTRSKANGKSEEQIAIENARLADKRSAAEREKERKFIAAEKRRNDSIRRKEETEKKNEEKKRKWEEDRVHLEVYKKLALEASSKSTSGEGTKQPEKAKPRPTKVVLSPSNLAVPSE</sequence>
<evidence type="ECO:0000313" key="3">
    <source>
        <dbReference type="Proteomes" id="UP000324748"/>
    </source>
</evidence>